<dbReference type="RefSeq" id="WP_023588029.1">
    <property type="nucleotide sequence ID" value="NZ_ASHX02000001.1"/>
</dbReference>
<gene>
    <name evidence="2" type="ORF">J116_015725</name>
</gene>
<dbReference type="PANTHER" id="PTHR38847">
    <property type="match status" value="1"/>
</dbReference>
<reference evidence="2 3" key="1">
    <citation type="journal article" date="2013" name="Genome Announc.">
        <title>Genome Sequence of Streptomyces violaceusniger Strain SPC6, a Halotolerant Streptomycete That Exhibits Rapid Growth and Development.</title>
        <authorList>
            <person name="Chen X."/>
            <person name="Zhang B."/>
            <person name="Zhang W."/>
            <person name="Wu X."/>
            <person name="Zhang M."/>
            <person name="Chen T."/>
            <person name="Liu G."/>
            <person name="Dyson P."/>
        </authorList>
    </citation>
    <scope>NUCLEOTIDE SEQUENCE [LARGE SCALE GENOMIC DNA]</scope>
    <source>
        <strain evidence="2 3">SPC6</strain>
    </source>
</reference>
<keyword evidence="1" id="KW-0732">Signal</keyword>
<dbReference type="PANTHER" id="PTHR38847:SF1">
    <property type="entry name" value="PSEUDOURIDINE SYNTHASE RSUA_RLUA-LIKE DOMAIN-CONTAINING PROTEIN"/>
    <property type="match status" value="1"/>
</dbReference>
<dbReference type="AlphaFoldDB" id="A0A1D3DTS7"/>
<evidence type="ECO:0000256" key="1">
    <source>
        <dbReference type="SAM" id="SignalP"/>
    </source>
</evidence>
<dbReference type="EMBL" id="ASHX02000001">
    <property type="protein sequence ID" value="OEJ95717.1"/>
    <property type="molecule type" value="Genomic_DNA"/>
</dbReference>
<evidence type="ECO:0000313" key="2">
    <source>
        <dbReference type="EMBL" id="OEJ95717.1"/>
    </source>
</evidence>
<name>A0A1D3DTS7_9ACTN</name>
<protein>
    <recommendedName>
        <fullName evidence="4">DUF4360 domain-containing protein</fullName>
    </recommendedName>
</protein>
<dbReference type="InterPro" id="IPR025649">
    <property type="entry name" value="DUF4360"/>
</dbReference>
<evidence type="ECO:0008006" key="4">
    <source>
        <dbReference type="Google" id="ProtNLM"/>
    </source>
</evidence>
<evidence type="ECO:0000313" key="3">
    <source>
        <dbReference type="Proteomes" id="UP000095329"/>
    </source>
</evidence>
<proteinExistence type="predicted"/>
<dbReference type="PROSITE" id="PS51318">
    <property type="entry name" value="TAT"/>
    <property type="match status" value="1"/>
</dbReference>
<organism evidence="2 3">
    <name type="scientific">Streptomyces thermolilacinus SPC6</name>
    <dbReference type="NCBI Taxonomy" id="1306406"/>
    <lineage>
        <taxon>Bacteria</taxon>
        <taxon>Bacillati</taxon>
        <taxon>Actinomycetota</taxon>
        <taxon>Actinomycetes</taxon>
        <taxon>Kitasatosporales</taxon>
        <taxon>Streptomycetaceae</taxon>
        <taxon>Streptomyces</taxon>
    </lineage>
</organism>
<dbReference type="eggNOG" id="ENOG502ZBDW">
    <property type="taxonomic scope" value="Bacteria"/>
</dbReference>
<sequence length="229" mass="24391">MSSSRSRRRTARALVTGGATAALVGGTLLAPGAAQAGGSGIFAPPDKIVIEIATVNGSGCPAGTAAVAVAPDNTAFTVTYSQYLAQVGVGSKPTDFRKNCQLNLIVHVPHGFTYAVASADYRGYAHLEHGAWATQKASYYFQGSPDTAARQHPFRGPYDNNWQVTDETDWGQLVWAPCGVKRNFNINTELRVSGGTSDTARTNSFIAMDSTDGDIRTVYRLAWKECPGR</sequence>
<dbReference type="Pfam" id="PF14273">
    <property type="entry name" value="DUF4360"/>
    <property type="match status" value="1"/>
</dbReference>
<feature type="chain" id="PRO_5008914820" description="DUF4360 domain-containing protein" evidence="1">
    <location>
        <begin position="37"/>
        <end position="229"/>
    </location>
</feature>
<keyword evidence="3" id="KW-1185">Reference proteome</keyword>
<dbReference type="OrthoDB" id="482707at2"/>
<dbReference type="Proteomes" id="UP000095329">
    <property type="component" value="Unassembled WGS sequence"/>
</dbReference>
<dbReference type="InterPro" id="IPR006311">
    <property type="entry name" value="TAT_signal"/>
</dbReference>
<feature type="signal peptide" evidence="1">
    <location>
        <begin position="1"/>
        <end position="36"/>
    </location>
</feature>
<dbReference type="STRING" id="1306406.J116_015725"/>
<accession>A0A1D3DTS7</accession>
<comment type="caution">
    <text evidence="2">The sequence shown here is derived from an EMBL/GenBank/DDBJ whole genome shotgun (WGS) entry which is preliminary data.</text>
</comment>